<dbReference type="SUPFAM" id="SSF52743">
    <property type="entry name" value="Subtilisin-like"/>
    <property type="match status" value="1"/>
</dbReference>
<comment type="caution">
    <text evidence="9">The sequence shown here is derived from an EMBL/GenBank/DDBJ whole genome shotgun (WGS) entry which is preliminary data.</text>
</comment>
<feature type="domain" description="Peptidase S8/S53" evidence="8">
    <location>
        <begin position="222"/>
        <end position="489"/>
    </location>
</feature>
<evidence type="ECO:0000256" key="5">
    <source>
        <dbReference type="PROSITE-ProRule" id="PRU01240"/>
    </source>
</evidence>
<dbReference type="Proteomes" id="UP001183420">
    <property type="component" value="Unassembled WGS sequence"/>
</dbReference>
<evidence type="ECO:0000256" key="1">
    <source>
        <dbReference type="ARBA" id="ARBA00011073"/>
    </source>
</evidence>
<dbReference type="InterPro" id="IPR023828">
    <property type="entry name" value="Peptidase_S8_Ser-AS"/>
</dbReference>
<gene>
    <name evidence="9" type="ORF">RNC47_22560</name>
</gene>
<dbReference type="PROSITE" id="PS00138">
    <property type="entry name" value="SUBTILASE_SER"/>
    <property type="match status" value="1"/>
</dbReference>
<dbReference type="Gene3D" id="3.40.50.200">
    <property type="entry name" value="Peptidase S8/S53 domain"/>
    <property type="match status" value="1"/>
</dbReference>
<feature type="signal peptide" evidence="7">
    <location>
        <begin position="1"/>
        <end position="30"/>
    </location>
</feature>
<evidence type="ECO:0000256" key="4">
    <source>
        <dbReference type="ARBA" id="ARBA00022825"/>
    </source>
</evidence>
<evidence type="ECO:0000256" key="3">
    <source>
        <dbReference type="ARBA" id="ARBA00022801"/>
    </source>
</evidence>
<feature type="chain" id="PRO_5046000022" evidence="7">
    <location>
        <begin position="31"/>
        <end position="1101"/>
    </location>
</feature>
<evidence type="ECO:0000313" key="10">
    <source>
        <dbReference type="Proteomes" id="UP001183420"/>
    </source>
</evidence>
<dbReference type="PRINTS" id="PR00723">
    <property type="entry name" value="SUBTILISIN"/>
</dbReference>
<dbReference type="PROSITE" id="PS00136">
    <property type="entry name" value="SUBTILASE_ASP"/>
    <property type="match status" value="1"/>
</dbReference>
<keyword evidence="10" id="KW-1185">Reference proteome</keyword>
<sequence length="1101" mass="113926">MRKRTQRSRATVVVACAAVVATLTGGLATAADGPAGDTFGRAEQGQGRGPIALITGDQVVLGADGAVTGLIRAEGREDVPVRVMEIDGATHVIPADVQQLIADGTLDRRLFNVTELSREQYRQRDGLGVIVTYAGERQADLLSAQDEAATTLEAVNGEALVVAENELAGLWNELTTPAEGEVTLAAAPEIESIALDGLVQASLDTSVPQIGAPDAWEAGYDGEGVTIAVLDTGISDDHEDVTPQVVAEQNFSESADTEDHFGHGTHVASIAAGTGAHSGGTYTGVAPGARLLDGKVLDDSGSGWDSGIIAGMEWAVEQGADIVNMSLGGWATEEVDPLEEAVDALSAQSDTLFVIAAGNDGPSENSIGTPGTAESALTVGAVDKQDQLADFSSVGGRLRDAAVKPDLTGPGVDIGAAAAPGSVIAQEGTPVADGYVAISGTSMATPHVAGAAAILAQAHPDWTGEQLKAALTASTQRADGYSPLQQGTGRVDVPAALAQSVVAETPSLTFGVVPFPHDDAEPITRELTYRNLGDADVTLDLTAEGLAPDGSPAPEGVFTLGADQVTVPAGATATVPVTASTAAGDQFGTYSLWVTATGGDQTVRTSGSVLREEEKFDLTIEVSDRSGQPAEAWETYVQGLDDFSEGAYLVPGEEGSASTRLPAGRYQLDTTVYYFEPDSGELTAADWLVQPSLELTEDTTLTVDAADARRISLTGPDYSAEEVGVGASFDLLTEDAGFGVGMGFGGLSGGLHTAQVGDVPDDWELSSSASSDLVNDDREYHLLDTREGSFYTGLRKRVSAYELARITTRQGASLPDREGVLVTSSDAGGAGSAISRSIPTTTEVYVQAAAGAWFQEFIQFDAEGNLETDHWSDFETYEPGESYETTFNVGVFGPAINEGQGLFLWGSTLLGIVNPFADGASHTGDSVFDSASTTLYRNGEEYATEDGNYVDWVSFELPPGEAEYELVTTASRSETGGNVSTEVTASYTFTAAPGGEEDIIDVPATAVRYTPELALDSTGPAGETVQVPVALQGSAADGNLESLTVSVSYDGGETWTETPVEDGTLTVTNPEAGGTVSFHAVAVDAQGNTTTQTIIDAYRTT</sequence>
<dbReference type="PROSITE" id="PS00137">
    <property type="entry name" value="SUBTILASE_HIS"/>
    <property type="match status" value="1"/>
</dbReference>
<reference evidence="10" key="1">
    <citation type="submission" date="2023-07" db="EMBL/GenBank/DDBJ databases">
        <title>30 novel species of actinomycetes from the DSMZ collection.</title>
        <authorList>
            <person name="Nouioui I."/>
        </authorList>
    </citation>
    <scope>NUCLEOTIDE SEQUENCE [LARGE SCALE GENOMIC DNA]</scope>
    <source>
        <strain evidence="10">DSM 44918</strain>
    </source>
</reference>
<evidence type="ECO:0000256" key="2">
    <source>
        <dbReference type="ARBA" id="ARBA00022670"/>
    </source>
</evidence>
<proteinExistence type="inferred from homology"/>
<name>A0ABU2LU97_9ACTN</name>
<keyword evidence="2 5" id="KW-0645">Protease</keyword>
<dbReference type="PANTHER" id="PTHR43806:SF11">
    <property type="entry name" value="CEREVISIN-RELATED"/>
    <property type="match status" value="1"/>
</dbReference>
<dbReference type="InterPro" id="IPR023827">
    <property type="entry name" value="Peptidase_S8_Asp-AS"/>
</dbReference>
<organism evidence="9 10">
    <name type="scientific">Streptomyces millisiae</name>
    <dbReference type="NCBI Taxonomy" id="3075542"/>
    <lineage>
        <taxon>Bacteria</taxon>
        <taxon>Bacillati</taxon>
        <taxon>Actinomycetota</taxon>
        <taxon>Actinomycetes</taxon>
        <taxon>Kitasatosporales</taxon>
        <taxon>Streptomycetaceae</taxon>
        <taxon>Streptomyces</taxon>
    </lineage>
</organism>
<keyword evidence="3 5" id="KW-0378">Hydrolase</keyword>
<dbReference type="RefSeq" id="WP_311601323.1">
    <property type="nucleotide sequence ID" value="NZ_JAVREM010000034.1"/>
</dbReference>
<keyword evidence="4 5" id="KW-0720">Serine protease</keyword>
<feature type="active site" description="Charge relay system" evidence="5">
    <location>
        <position position="263"/>
    </location>
</feature>
<evidence type="ECO:0000256" key="6">
    <source>
        <dbReference type="RuleBase" id="RU003355"/>
    </source>
</evidence>
<dbReference type="InterPro" id="IPR015500">
    <property type="entry name" value="Peptidase_S8_subtilisin-rel"/>
</dbReference>
<dbReference type="InterPro" id="IPR000209">
    <property type="entry name" value="Peptidase_S8/S53_dom"/>
</dbReference>
<dbReference type="InterPro" id="IPR036852">
    <property type="entry name" value="Peptidase_S8/S53_dom_sf"/>
</dbReference>
<accession>A0ABU2LU97</accession>
<feature type="active site" description="Charge relay system" evidence="5">
    <location>
        <position position="231"/>
    </location>
</feature>
<comment type="similarity">
    <text evidence="1 5 6">Belongs to the peptidase S8 family.</text>
</comment>
<keyword evidence="7" id="KW-0732">Signal</keyword>
<feature type="active site" description="Charge relay system" evidence="5">
    <location>
        <position position="442"/>
    </location>
</feature>
<dbReference type="InterPro" id="IPR022398">
    <property type="entry name" value="Peptidase_S8_His-AS"/>
</dbReference>
<protein>
    <submittedName>
        <fullName evidence="9">S8 family serine peptidase</fullName>
    </submittedName>
</protein>
<evidence type="ECO:0000313" key="9">
    <source>
        <dbReference type="EMBL" id="MDT0321121.1"/>
    </source>
</evidence>
<dbReference type="InterPro" id="IPR050131">
    <property type="entry name" value="Peptidase_S8_subtilisin-like"/>
</dbReference>
<dbReference type="PIRSF" id="PIRSF037854">
    <property type="entry name" value="Dihydropyridine_esterase"/>
    <property type="match status" value="1"/>
</dbReference>
<evidence type="ECO:0000256" key="7">
    <source>
        <dbReference type="SAM" id="SignalP"/>
    </source>
</evidence>
<dbReference type="InterPro" id="IPR017297">
    <property type="entry name" value="Peptidase_S8A_DPH-A"/>
</dbReference>
<dbReference type="PROSITE" id="PS51892">
    <property type="entry name" value="SUBTILASE"/>
    <property type="match status" value="1"/>
</dbReference>
<dbReference type="InterPro" id="IPR013783">
    <property type="entry name" value="Ig-like_fold"/>
</dbReference>
<evidence type="ECO:0000259" key="8">
    <source>
        <dbReference type="Pfam" id="PF00082"/>
    </source>
</evidence>
<dbReference type="PANTHER" id="PTHR43806">
    <property type="entry name" value="PEPTIDASE S8"/>
    <property type="match status" value="1"/>
</dbReference>
<dbReference type="EMBL" id="JAVREM010000034">
    <property type="protein sequence ID" value="MDT0321121.1"/>
    <property type="molecule type" value="Genomic_DNA"/>
</dbReference>
<dbReference type="Pfam" id="PF00082">
    <property type="entry name" value="Peptidase_S8"/>
    <property type="match status" value="1"/>
</dbReference>
<dbReference type="Gene3D" id="2.60.40.10">
    <property type="entry name" value="Immunoglobulins"/>
    <property type="match status" value="2"/>
</dbReference>